<name>A0A8J2KWP0_9HEXA</name>
<feature type="non-terminal residue" evidence="5">
    <location>
        <position position="116"/>
    </location>
</feature>
<dbReference type="InterPro" id="IPR045054">
    <property type="entry name" value="P4HA-like"/>
</dbReference>
<dbReference type="EMBL" id="CAJVCH010255703">
    <property type="protein sequence ID" value="CAG7733765.1"/>
    <property type="molecule type" value="Genomic_DNA"/>
</dbReference>
<dbReference type="OrthoDB" id="420380at2759"/>
<keyword evidence="6" id="KW-1185">Reference proteome</keyword>
<dbReference type="Pfam" id="PF13640">
    <property type="entry name" value="2OG-FeII_Oxy_3"/>
    <property type="match status" value="1"/>
</dbReference>
<evidence type="ECO:0000259" key="4">
    <source>
        <dbReference type="Pfam" id="PF13640"/>
    </source>
</evidence>
<reference evidence="5" key="1">
    <citation type="submission" date="2021-06" db="EMBL/GenBank/DDBJ databases">
        <authorList>
            <person name="Hodson N. C."/>
            <person name="Mongue J. A."/>
            <person name="Jaron S. K."/>
        </authorList>
    </citation>
    <scope>NUCLEOTIDE SEQUENCE</scope>
</reference>
<keyword evidence="2" id="KW-0847">Vitamin C</keyword>
<proteinExistence type="predicted"/>
<protein>
    <recommendedName>
        <fullName evidence="4">Prolyl 4-hydroxylase alpha subunit Fe(2+) 2OG dioxygenase domain-containing protein</fullName>
    </recommendedName>
</protein>
<evidence type="ECO:0000256" key="3">
    <source>
        <dbReference type="ARBA" id="ARBA00023004"/>
    </source>
</evidence>
<dbReference type="AlphaFoldDB" id="A0A8J2KWP0"/>
<dbReference type="GO" id="GO:0046872">
    <property type="term" value="F:metal ion binding"/>
    <property type="evidence" value="ECO:0007669"/>
    <property type="project" value="UniProtKB-KW"/>
</dbReference>
<keyword evidence="1" id="KW-0479">Metal-binding</keyword>
<dbReference type="GO" id="GO:0005783">
    <property type="term" value="C:endoplasmic reticulum"/>
    <property type="evidence" value="ECO:0007669"/>
    <property type="project" value="TreeGrafter"/>
</dbReference>
<sequence length="116" mass="12471">MNAAFRVAKSMTIDDANSKFITGLKVATDTSSEKMQVATYSCGSHYQNHLDGFEADPVEPWQPVPAGNRIATFLYYLSDVGKGGGTSFPQSGIATVPRKGSAVFWYNLLRSGAVDS</sequence>
<feature type="non-terminal residue" evidence="5">
    <location>
        <position position="1"/>
    </location>
</feature>
<evidence type="ECO:0000313" key="5">
    <source>
        <dbReference type="EMBL" id="CAG7733765.1"/>
    </source>
</evidence>
<accession>A0A8J2KWP0</accession>
<dbReference type="InterPro" id="IPR044862">
    <property type="entry name" value="Pro_4_hyd_alph_FE2OG_OXY"/>
</dbReference>
<evidence type="ECO:0000256" key="1">
    <source>
        <dbReference type="ARBA" id="ARBA00022723"/>
    </source>
</evidence>
<comment type="caution">
    <text evidence="5">The sequence shown here is derived from an EMBL/GenBank/DDBJ whole genome shotgun (WGS) entry which is preliminary data.</text>
</comment>
<organism evidence="5 6">
    <name type="scientific">Allacma fusca</name>
    <dbReference type="NCBI Taxonomy" id="39272"/>
    <lineage>
        <taxon>Eukaryota</taxon>
        <taxon>Metazoa</taxon>
        <taxon>Ecdysozoa</taxon>
        <taxon>Arthropoda</taxon>
        <taxon>Hexapoda</taxon>
        <taxon>Collembola</taxon>
        <taxon>Symphypleona</taxon>
        <taxon>Sminthuridae</taxon>
        <taxon>Allacma</taxon>
    </lineage>
</organism>
<keyword evidence="3" id="KW-0408">Iron</keyword>
<dbReference type="GO" id="GO:0004656">
    <property type="term" value="F:procollagen-proline 4-dioxygenase activity"/>
    <property type="evidence" value="ECO:0007669"/>
    <property type="project" value="TreeGrafter"/>
</dbReference>
<feature type="domain" description="Prolyl 4-hydroxylase alpha subunit Fe(2+) 2OG dioxygenase" evidence="4">
    <location>
        <begin position="35"/>
        <end position="107"/>
    </location>
</feature>
<dbReference type="Proteomes" id="UP000708208">
    <property type="component" value="Unassembled WGS sequence"/>
</dbReference>
<dbReference type="PANTHER" id="PTHR10869">
    <property type="entry name" value="PROLYL 4-HYDROXYLASE ALPHA SUBUNIT"/>
    <property type="match status" value="1"/>
</dbReference>
<evidence type="ECO:0000256" key="2">
    <source>
        <dbReference type="ARBA" id="ARBA00022896"/>
    </source>
</evidence>
<gene>
    <name evidence="5" type="ORF">AFUS01_LOCUS22188</name>
</gene>
<dbReference type="PANTHER" id="PTHR10869:SF244">
    <property type="entry name" value="PROLYL 4-HYDROXYLASE SUBUNIT ALPHA-2"/>
    <property type="match status" value="1"/>
</dbReference>
<dbReference type="GO" id="GO:0031418">
    <property type="term" value="F:L-ascorbic acid binding"/>
    <property type="evidence" value="ECO:0007669"/>
    <property type="project" value="UniProtKB-KW"/>
</dbReference>
<evidence type="ECO:0000313" key="6">
    <source>
        <dbReference type="Proteomes" id="UP000708208"/>
    </source>
</evidence>